<keyword evidence="1" id="KW-0175">Coiled coil</keyword>
<dbReference type="EMBL" id="LDAU01000056">
    <property type="protein sequence ID" value="KRX08983.1"/>
    <property type="molecule type" value="Genomic_DNA"/>
</dbReference>
<gene>
    <name evidence="3" type="ORF">PPERSA_08186</name>
</gene>
<feature type="region of interest" description="Disordered" evidence="2">
    <location>
        <begin position="1"/>
        <end position="27"/>
    </location>
</feature>
<name>A0A0V0R3A7_PSEPJ</name>
<organism evidence="3 4">
    <name type="scientific">Pseudocohnilembus persalinus</name>
    <name type="common">Ciliate</name>
    <dbReference type="NCBI Taxonomy" id="266149"/>
    <lineage>
        <taxon>Eukaryota</taxon>
        <taxon>Sar</taxon>
        <taxon>Alveolata</taxon>
        <taxon>Ciliophora</taxon>
        <taxon>Intramacronucleata</taxon>
        <taxon>Oligohymenophorea</taxon>
        <taxon>Scuticociliatia</taxon>
        <taxon>Philasterida</taxon>
        <taxon>Pseudocohnilembidae</taxon>
        <taxon>Pseudocohnilembus</taxon>
    </lineage>
</organism>
<dbReference type="Proteomes" id="UP000054937">
    <property type="component" value="Unassembled WGS sequence"/>
</dbReference>
<protein>
    <submittedName>
        <fullName evidence="3">Uncharacterized protein</fullName>
    </submittedName>
</protein>
<reference evidence="3 4" key="1">
    <citation type="journal article" date="2015" name="Sci. Rep.">
        <title>Genome of the facultative scuticociliatosis pathogen Pseudocohnilembus persalinus provides insight into its virulence through horizontal gene transfer.</title>
        <authorList>
            <person name="Xiong J."/>
            <person name="Wang G."/>
            <person name="Cheng J."/>
            <person name="Tian M."/>
            <person name="Pan X."/>
            <person name="Warren A."/>
            <person name="Jiang C."/>
            <person name="Yuan D."/>
            <person name="Miao W."/>
        </authorList>
    </citation>
    <scope>NUCLEOTIDE SEQUENCE [LARGE SCALE GENOMIC DNA]</scope>
    <source>
        <strain evidence="3">36N120E</strain>
    </source>
</reference>
<keyword evidence="4" id="KW-1185">Reference proteome</keyword>
<evidence type="ECO:0000256" key="1">
    <source>
        <dbReference type="SAM" id="Coils"/>
    </source>
</evidence>
<evidence type="ECO:0000256" key="2">
    <source>
        <dbReference type="SAM" id="MobiDB-lite"/>
    </source>
</evidence>
<dbReference type="InParanoid" id="A0A0V0R3A7"/>
<accession>A0A0V0R3A7</accession>
<feature type="coiled-coil region" evidence="1">
    <location>
        <begin position="39"/>
        <end position="155"/>
    </location>
</feature>
<evidence type="ECO:0000313" key="3">
    <source>
        <dbReference type="EMBL" id="KRX08983.1"/>
    </source>
</evidence>
<evidence type="ECO:0000313" key="4">
    <source>
        <dbReference type="Proteomes" id="UP000054937"/>
    </source>
</evidence>
<sequence>MSSSSSVNQSNRTEKMQGNSINLYGNQNLNNYTTNQIKMQQKQSELDSQFKELQEQQQNLYKQQQLFIEQQEHFQQDKQNFEKYREEMENYIKNFNESQLEKQNQEQSQNNENLEEINQKMKDLEQENQELRQKIEKEQQEVENYKSLFESKETATTYLNEINESLINFLKRSTQFLFQNHKKLSNQLEYMYVMKEAEALCKNLDYQIDFSGCSQDIINTSLEQSMHNLSVERQFQYMTKQMEDRFNENDKETQQFQNFLIQLKDNLVSHNNSVCSQNSSNQNSHRRILSKFSSNNSNYDSNNVNINTNNNLNQININQKPEY</sequence>
<proteinExistence type="predicted"/>
<comment type="caution">
    <text evidence="3">The sequence shown here is derived from an EMBL/GenBank/DDBJ whole genome shotgun (WGS) entry which is preliminary data.</text>
</comment>
<feature type="compositionally biased region" description="Polar residues" evidence="2">
    <location>
        <begin position="7"/>
        <end position="27"/>
    </location>
</feature>
<dbReference type="AlphaFoldDB" id="A0A0V0R3A7"/>